<evidence type="ECO:0000256" key="2">
    <source>
        <dbReference type="SAM" id="Phobius"/>
    </source>
</evidence>
<dbReference type="InterPro" id="IPR029787">
    <property type="entry name" value="Nucleotide_cyclase"/>
</dbReference>
<feature type="transmembrane region" description="Helical" evidence="2">
    <location>
        <begin position="187"/>
        <end position="206"/>
    </location>
</feature>
<dbReference type="SMART" id="SM00044">
    <property type="entry name" value="CYCc"/>
    <property type="match status" value="1"/>
</dbReference>
<dbReference type="PROSITE" id="PS50125">
    <property type="entry name" value="GUANYLATE_CYCLASE_2"/>
    <property type="match status" value="1"/>
</dbReference>
<feature type="transmembrane region" description="Helical" evidence="2">
    <location>
        <begin position="218"/>
        <end position="238"/>
    </location>
</feature>
<feature type="transmembrane region" description="Helical" evidence="2">
    <location>
        <begin position="146"/>
        <end position="167"/>
    </location>
</feature>
<feature type="transmembrane region" description="Helical" evidence="2">
    <location>
        <begin position="52"/>
        <end position="71"/>
    </location>
</feature>
<dbReference type="InterPro" id="IPR050697">
    <property type="entry name" value="Adenylyl/Guanylyl_Cyclase_3/4"/>
</dbReference>
<dbReference type="Gene3D" id="3.30.70.1230">
    <property type="entry name" value="Nucleotide cyclase"/>
    <property type="match status" value="1"/>
</dbReference>
<feature type="transmembrane region" description="Helical" evidence="2">
    <location>
        <begin position="83"/>
        <end position="103"/>
    </location>
</feature>
<protein>
    <recommendedName>
        <fullName evidence="3">Guanylate cyclase domain-containing protein</fullName>
    </recommendedName>
</protein>
<feature type="transmembrane region" description="Helical" evidence="2">
    <location>
        <begin position="20"/>
        <end position="40"/>
    </location>
</feature>
<proteinExistence type="inferred from homology"/>
<keyword evidence="5" id="KW-1185">Reference proteome</keyword>
<sequence>MTSAASGTGPAAPRPPAGRVAWTAVVLAIPLLGLGLLIARPALDLEWEHQPTHFWLVLAAGAINAALAWAVAAAARLRRDPRLVLVSLSFLAAAGFLALHALATPGVLLAGSNTGFALATPVGLTVAAVFAAWSSADLDGAHGARVLKMTPWLIVALLAVMVAWGAVSLLELGPLAGAPPERLDAPFTVLAVVGLACYAIAVVRYLRMPRHPASPLPLAFAAAFTLLAEAEIAVVFGRNWHLSWWEWHVLMLAAFVLIVVAAQRSWREERWAGLYTRETAAGEREVSILFADLAGFTRFSEQHEPAEVTAMLNAYFTDVIPPLVGRYGGRVDRLIGDAVMVVFEDGGADGGHAKRAVGAGLALQQAASAVQAEHPDWPRFRVGVNSGEVNVGILGTGGGRTYTVIGDAVNVASRLEGLAPVGGVAIGAATARLLGDEAITRPLGALEVKGRDAPVEAFQLLGLAGG</sequence>
<accession>A0ABN2ULS4</accession>
<evidence type="ECO:0000259" key="3">
    <source>
        <dbReference type="PROSITE" id="PS50125"/>
    </source>
</evidence>
<reference evidence="4 5" key="1">
    <citation type="journal article" date="2019" name="Int. J. Syst. Evol. Microbiol.">
        <title>The Global Catalogue of Microorganisms (GCM) 10K type strain sequencing project: providing services to taxonomists for standard genome sequencing and annotation.</title>
        <authorList>
            <consortium name="The Broad Institute Genomics Platform"/>
            <consortium name="The Broad Institute Genome Sequencing Center for Infectious Disease"/>
            <person name="Wu L."/>
            <person name="Ma J."/>
        </authorList>
    </citation>
    <scope>NUCLEOTIDE SEQUENCE [LARGE SCALE GENOMIC DNA]</scope>
    <source>
        <strain evidence="4 5">JCM 15672</strain>
    </source>
</reference>
<feature type="domain" description="Guanylate cyclase" evidence="3">
    <location>
        <begin position="287"/>
        <end position="416"/>
    </location>
</feature>
<gene>
    <name evidence="4" type="ORF">GCM10009819_26170</name>
</gene>
<keyword evidence="2" id="KW-1133">Transmembrane helix</keyword>
<dbReference type="Proteomes" id="UP001501196">
    <property type="component" value="Unassembled WGS sequence"/>
</dbReference>
<keyword evidence="2" id="KW-0812">Transmembrane</keyword>
<organism evidence="4 5">
    <name type="scientific">Agromyces tropicus</name>
    <dbReference type="NCBI Taxonomy" id="555371"/>
    <lineage>
        <taxon>Bacteria</taxon>
        <taxon>Bacillati</taxon>
        <taxon>Actinomycetota</taxon>
        <taxon>Actinomycetes</taxon>
        <taxon>Micrococcales</taxon>
        <taxon>Microbacteriaceae</taxon>
        <taxon>Agromyces</taxon>
    </lineage>
</organism>
<dbReference type="PANTHER" id="PTHR43081">
    <property type="entry name" value="ADENYLATE CYCLASE, TERMINAL-DIFFERENTIATION SPECIFIC-RELATED"/>
    <property type="match status" value="1"/>
</dbReference>
<keyword evidence="2" id="KW-0472">Membrane</keyword>
<dbReference type="Pfam" id="PF00211">
    <property type="entry name" value="Guanylate_cyc"/>
    <property type="match status" value="1"/>
</dbReference>
<evidence type="ECO:0000313" key="5">
    <source>
        <dbReference type="Proteomes" id="UP001501196"/>
    </source>
</evidence>
<dbReference type="PANTHER" id="PTHR43081:SF1">
    <property type="entry name" value="ADENYLATE CYCLASE, TERMINAL-DIFFERENTIATION SPECIFIC"/>
    <property type="match status" value="1"/>
</dbReference>
<feature type="transmembrane region" description="Helical" evidence="2">
    <location>
        <begin position="115"/>
        <end position="134"/>
    </location>
</feature>
<feature type="transmembrane region" description="Helical" evidence="2">
    <location>
        <begin position="244"/>
        <end position="262"/>
    </location>
</feature>
<evidence type="ECO:0000256" key="1">
    <source>
        <dbReference type="ARBA" id="ARBA00005381"/>
    </source>
</evidence>
<comment type="similarity">
    <text evidence="1">Belongs to the adenylyl cyclase class-3 family.</text>
</comment>
<dbReference type="RefSeq" id="WP_344374909.1">
    <property type="nucleotide sequence ID" value="NZ_BAAAPW010000004.1"/>
</dbReference>
<evidence type="ECO:0000313" key="4">
    <source>
        <dbReference type="EMBL" id="GAA2039776.1"/>
    </source>
</evidence>
<dbReference type="InterPro" id="IPR001054">
    <property type="entry name" value="A/G_cyclase"/>
</dbReference>
<dbReference type="CDD" id="cd07302">
    <property type="entry name" value="CHD"/>
    <property type="match status" value="1"/>
</dbReference>
<comment type="caution">
    <text evidence="4">The sequence shown here is derived from an EMBL/GenBank/DDBJ whole genome shotgun (WGS) entry which is preliminary data.</text>
</comment>
<dbReference type="EMBL" id="BAAAPW010000004">
    <property type="protein sequence ID" value="GAA2039776.1"/>
    <property type="molecule type" value="Genomic_DNA"/>
</dbReference>
<dbReference type="SUPFAM" id="SSF55073">
    <property type="entry name" value="Nucleotide cyclase"/>
    <property type="match status" value="1"/>
</dbReference>
<name>A0ABN2ULS4_9MICO</name>